<evidence type="ECO:0000313" key="4">
    <source>
        <dbReference type="Proteomes" id="UP000274346"/>
    </source>
</evidence>
<evidence type="ECO:0000313" key="3">
    <source>
        <dbReference type="EMBL" id="VDR24787.1"/>
    </source>
</evidence>
<dbReference type="SUPFAM" id="SSF54423">
    <property type="entry name" value="DsbC/DsbG N-terminal domain-like"/>
    <property type="match status" value="1"/>
</dbReference>
<gene>
    <name evidence="3" type="primary">dsbC_2</name>
    <name evidence="3" type="ORF">NCTC13098_01085</name>
</gene>
<feature type="domain" description="Disulphide bond isomerase DsbC/G N-terminal" evidence="2">
    <location>
        <begin position="12"/>
        <end position="79"/>
    </location>
</feature>
<dbReference type="AlphaFoldDB" id="A0A3P8JND4"/>
<dbReference type="KEGG" id="rtg:NCTC13098_01085"/>
<dbReference type="EMBL" id="LR131271">
    <property type="protein sequence ID" value="VDR24787.1"/>
    <property type="molecule type" value="Genomic_DNA"/>
</dbReference>
<dbReference type="PANTHER" id="PTHR35272">
    <property type="entry name" value="THIOL:DISULFIDE INTERCHANGE PROTEIN DSBC-RELATED"/>
    <property type="match status" value="1"/>
</dbReference>
<dbReference type="Pfam" id="PF10411">
    <property type="entry name" value="DsbC_N"/>
    <property type="match status" value="1"/>
</dbReference>
<dbReference type="Proteomes" id="UP000274346">
    <property type="component" value="Chromosome"/>
</dbReference>
<dbReference type="Gene3D" id="3.10.450.70">
    <property type="entry name" value="Disulphide bond isomerase, DsbC/G, N-terminal"/>
    <property type="match status" value="1"/>
</dbReference>
<dbReference type="GO" id="GO:0042597">
    <property type="term" value="C:periplasmic space"/>
    <property type="evidence" value="ECO:0007669"/>
    <property type="project" value="InterPro"/>
</dbReference>
<dbReference type="InterPro" id="IPR009094">
    <property type="entry name" value="DiS-bond_isomerase_DsbC/G_N_sf"/>
</dbReference>
<dbReference type="PANTHER" id="PTHR35272:SF3">
    <property type="entry name" value="THIOL:DISULFIDE INTERCHANGE PROTEIN DSBC"/>
    <property type="match status" value="1"/>
</dbReference>
<sequence length="120" mass="12863">MFTLLAATLSGVAHADSATIKQSLAKLGVQSTDIQPSPVSGMSTVLTDGGVLYVTDDGKHVIQGPMYDVSGAQPVNVTNSLLVGKLNALEKEMIVYKAPQEKTCHHRLYRHHLRLLPQAA</sequence>
<name>A0A3P8JND4_RAOTE</name>
<organism evidence="3 4">
    <name type="scientific">Raoultella terrigena</name>
    <name type="common">Klebsiella terrigena</name>
    <dbReference type="NCBI Taxonomy" id="577"/>
    <lineage>
        <taxon>Bacteria</taxon>
        <taxon>Pseudomonadati</taxon>
        <taxon>Pseudomonadota</taxon>
        <taxon>Gammaproteobacteria</taxon>
        <taxon>Enterobacterales</taxon>
        <taxon>Enterobacteriaceae</taxon>
        <taxon>Klebsiella/Raoultella group</taxon>
        <taxon>Raoultella</taxon>
    </lineage>
</organism>
<dbReference type="InterPro" id="IPR051470">
    <property type="entry name" value="Thiol:disulfide_interchange"/>
</dbReference>
<evidence type="ECO:0000259" key="2">
    <source>
        <dbReference type="Pfam" id="PF10411"/>
    </source>
</evidence>
<reference evidence="3 4" key="1">
    <citation type="submission" date="2018-12" db="EMBL/GenBank/DDBJ databases">
        <authorList>
            <consortium name="Pathogen Informatics"/>
        </authorList>
    </citation>
    <scope>NUCLEOTIDE SEQUENCE [LARGE SCALE GENOMIC DNA]</scope>
    <source>
        <strain evidence="3 4">NCTC13098</strain>
    </source>
</reference>
<evidence type="ECO:0000256" key="1">
    <source>
        <dbReference type="ARBA" id="ARBA00013829"/>
    </source>
</evidence>
<protein>
    <recommendedName>
        <fullName evidence="1">Thiol:disulfide interchange protein DsbC</fullName>
    </recommendedName>
</protein>
<proteinExistence type="predicted"/>
<accession>A0A3P8JND4</accession>
<dbReference type="InterPro" id="IPR018950">
    <property type="entry name" value="DiS-bond_isomerase_DsbC/G_N"/>
</dbReference>